<reference evidence="2 3" key="1">
    <citation type="submission" date="2023-09" db="EMBL/GenBank/DDBJ databases">
        <authorList>
            <person name="Wang M."/>
        </authorList>
    </citation>
    <scope>NUCLEOTIDE SEQUENCE [LARGE SCALE GENOMIC DNA]</scope>
    <source>
        <strain evidence="2">GT-2023</strain>
        <tissue evidence="2">Liver</tissue>
    </source>
</reference>
<name>A0ABR3NKA1_9TELE</name>
<protein>
    <recommendedName>
        <fullName evidence="1">Death domain-containing protein</fullName>
    </recommendedName>
</protein>
<dbReference type="InterPro" id="IPR000488">
    <property type="entry name" value="Death_dom"/>
</dbReference>
<comment type="caution">
    <text evidence="2">The sequence shown here is derived from an EMBL/GenBank/DDBJ whole genome shotgun (WGS) entry which is preliminary data.</text>
</comment>
<accession>A0ABR3NKA1</accession>
<gene>
    <name evidence="2" type="ORF">QQF64_024094</name>
</gene>
<evidence type="ECO:0000259" key="1">
    <source>
        <dbReference type="PROSITE" id="PS50017"/>
    </source>
</evidence>
<dbReference type="Proteomes" id="UP001558613">
    <property type="component" value="Unassembled WGS sequence"/>
</dbReference>
<evidence type="ECO:0000313" key="3">
    <source>
        <dbReference type="Proteomes" id="UP001558613"/>
    </source>
</evidence>
<sequence>MEWEELMRVYLNKKEVVDSERVEEVMNRLMGRARDIIKVWLSNRMVTPTVDAVFTVLRHHFSDSSSSGMPLADFYSVKPYPNESSLDYWIRLNKAAEVAEQSLREEGRTLENRSRELAVMFIRHCPDKELSLVFKSKSAQSWTASEVQERLDEMLREQKATRRVACQQAAKVIEPVDNSPSLSPHRLETAMPATDNGALDKVLTMLEKALVCNAQSVRGGWSKNPNRQRRECRVCTSKDHSTTAHCKMYNLCFKCFSSEHMSFNCEESCAQGKTLADDEMMYRRETREPPLGGGRCGAK</sequence>
<evidence type="ECO:0000313" key="2">
    <source>
        <dbReference type="EMBL" id="KAL1277421.1"/>
    </source>
</evidence>
<feature type="domain" description="Death" evidence="1">
    <location>
        <begin position="1"/>
        <end position="58"/>
    </location>
</feature>
<organism evidence="2 3">
    <name type="scientific">Cirrhinus molitorella</name>
    <name type="common">mud carp</name>
    <dbReference type="NCBI Taxonomy" id="172907"/>
    <lineage>
        <taxon>Eukaryota</taxon>
        <taxon>Metazoa</taxon>
        <taxon>Chordata</taxon>
        <taxon>Craniata</taxon>
        <taxon>Vertebrata</taxon>
        <taxon>Euteleostomi</taxon>
        <taxon>Actinopterygii</taxon>
        <taxon>Neopterygii</taxon>
        <taxon>Teleostei</taxon>
        <taxon>Ostariophysi</taxon>
        <taxon>Cypriniformes</taxon>
        <taxon>Cyprinidae</taxon>
        <taxon>Labeoninae</taxon>
        <taxon>Labeonini</taxon>
        <taxon>Cirrhinus</taxon>
    </lineage>
</organism>
<dbReference type="PROSITE" id="PS50017">
    <property type="entry name" value="DEATH_DOMAIN"/>
    <property type="match status" value="1"/>
</dbReference>
<proteinExistence type="predicted"/>
<keyword evidence="3" id="KW-1185">Reference proteome</keyword>
<dbReference type="EMBL" id="JAYMGO010000003">
    <property type="protein sequence ID" value="KAL1277421.1"/>
    <property type="molecule type" value="Genomic_DNA"/>
</dbReference>